<dbReference type="GO" id="GO:0016740">
    <property type="term" value="F:transferase activity"/>
    <property type="evidence" value="ECO:0007669"/>
    <property type="project" value="UniProtKB-KW"/>
</dbReference>
<dbReference type="eggNOG" id="COG0311">
    <property type="taxonomic scope" value="Bacteria"/>
</dbReference>
<protein>
    <recommendedName>
        <fullName evidence="10">Pyridoxal 5'-phosphate synthase subunit PdxT</fullName>
        <ecNumber evidence="10">4.3.3.6</ecNumber>
    </recommendedName>
    <alternativeName>
        <fullName evidence="10">Pdx2</fullName>
    </alternativeName>
    <alternativeName>
        <fullName evidence="10">Pyridoxal 5'-phosphate synthase glutaminase subunit</fullName>
        <ecNumber evidence="10">3.5.1.2</ecNumber>
    </alternativeName>
</protein>
<reference evidence="13 14" key="1">
    <citation type="journal article" date="2009" name="Stand. Genomic Sci.">
        <title>Complete genome sequence of Desulfotomaculum acetoxidans type strain (5575).</title>
        <authorList>
            <person name="Spring S."/>
            <person name="Lapidus A."/>
            <person name="Schroder M."/>
            <person name="Gleim D."/>
            <person name="Sims D."/>
            <person name="Meincke L."/>
            <person name="Glavina Del Rio T."/>
            <person name="Tice H."/>
            <person name="Copeland A."/>
            <person name="Cheng J.F."/>
            <person name="Lucas S."/>
            <person name="Chen F."/>
            <person name="Nolan M."/>
            <person name="Bruce D."/>
            <person name="Goodwin L."/>
            <person name="Pitluck S."/>
            <person name="Ivanova N."/>
            <person name="Mavromatis K."/>
            <person name="Mikhailova N."/>
            <person name="Pati A."/>
            <person name="Chen A."/>
            <person name="Palaniappan K."/>
            <person name="Land M."/>
            <person name="Hauser L."/>
            <person name="Chang Y.J."/>
            <person name="Jeffries C.D."/>
            <person name="Chain P."/>
            <person name="Saunders E."/>
            <person name="Brettin T."/>
            <person name="Detter J.C."/>
            <person name="Goker M."/>
            <person name="Bristow J."/>
            <person name="Eisen J.A."/>
            <person name="Markowitz V."/>
            <person name="Hugenholtz P."/>
            <person name="Kyrpides N.C."/>
            <person name="Klenk H.P."/>
            <person name="Han C."/>
        </authorList>
    </citation>
    <scope>NUCLEOTIDE SEQUENCE [LARGE SCALE GENOMIC DNA]</scope>
    <source>
        <strain evidence="14">ATCC 49208 / DSM 771 / VKM B-1644</strain>
    </source>
</reference>
<feature type="active site" description="Charge relay system" evidence="10 11">
    <location>
        <position position="170"/>
    </location>
</feature>
<dbReference type="GO" id="GO:0006543">
    <property type="term" value="P:L-glutamine catabolic process"/>
    <property type="evidence" value="ECO:0007669"/>
    <property type="project" value="UniProtKB-UniRule"/>
</dbReference>
<dbReference type="Gene3D" id="3.40.50.880">
    <property type="match status" value="1"/>
</dbReference>
<dbReference type="NCBIfam" id="TIGR03800">
    <property type="entry name" value="PLP_synth_Pdx2"/>
    <property type="match status" value="1"/>
</dbReference>
<dbReference type="GO" id="GO:0004359">
    <property type="term" value="F:glutaminase activity"/>
    <property type="evidence" value="ECO:0007669"/>
    <property type="project" value="UniProtKB-UniRule"/>
</dbReference>
<dbReference type="Pfam" id="PF01174">
    <property type="entry name" value="SNO"/>
    <property type="match status" value="1"/>
</dbReference>
<dbReference type="GO" id="GO:0005829">
    <property type="term" value="C:cytosol"/>
    <property type="evidence" value="ECO:0007669"/>
    <property type="project" value="TreeGrafter"/>
</dbReference>
<feature type="binding site" evidence="10 12">
    <location>
        <begin position="46"/>
        <end position="48"/>
    </location>
    <ligand>
        <name>L-glutamine</name>
        <dbReference type="ChEBI" id="CHEBI:58359"/>
    </ligand>
</feature>
<dbReference type="PANTHER" id="PTHR31559:SF0">
    <property type="entry name" value="PYRIDOXAL 5'-PHOSPHATE SYNTHASE SUBUNIT SNO1-RELATED"/>
    <property type="match status" value="1"/>
</dbReference>
<comment type="pathway">
    <text evidence="10">Cofactor biosynthesis; pyridoxal 5'-phosphate biosynthesis.</text>
</comment>
<dbReference type="MEROPS" id="C26.A32"/>
<evidence type="ECO:0000256" key="3">
    <source>
        <dbReference type="ARBA" id="ARBA00022898"/>
    </source>
</evidence>
<dbReference type="HAMAP" id="MF_01615">
    <property type="entry name" value="PdxT"/>
    <property type="match status" value="1"/>
</dbReference>
<keyword evidence="14" id="KW-1185">Reference proteome</keyword>
<organism evidence="13 14">
    <name type="scientific">Desulfofarcimen acetoxidans (strain ATCC 49208 / DSM 771 / KCTC 5769 / VKM B-1644 / 5575)</name>
    <name type="common">Desulfotomaculum acetoxidans</name>
    <dbReference type="NCBI Taxonomy" id="485916"/>
    <lineage>
        <taxon>Bacteria</taxon>
        <taxon>Bacillati</taxon>
        <taxon>Bacillota</taxon>
        <taxon>Clostridia</taxon>
        <taxon>Eubacteriales</taxon>
        <taxon>Peptococcaceae</taxon>
        <taxon>Desulfofarcimen</taxon>
    </lineage>
</organism>
<dbReference type="SUPFAM" id="SSF52317">
    <property type="entry name" value="Class I glutamine amidotransferase-like"/>
    <property type="match status" value="1"/>
</dbReference>
<evidence type="ECO:0000256" key="12">
    <source>
        <dbReference type="PIRSR" id="PIRSR005639-2"/>
    </source>
</evidence>
<dbReference type="GO" id="GO:0042823">
    <property type="term" value="P:pyridoxal phosphate biosynthetic process"/>
    <property type="evidence" value="ECO:0007669"/>
    <property type="project" value="UniProtKB-UniRule"/>
</dbReference>
<dbReference type="STRING" id="485916.Dtox_4347"/>
<evidence type="ECO:0000256" key="10">
    <source>
        <dbReference type="HAMAP-Rule" id="MF_01615"/>
    </source>
</evidence>
<feature type="binding site" evidence="10 12">
    <location>
        <position position="105"/>
    </location>
    <ligand>
        <name>L-glutamine</name>
        <dbReference type="ChEBI" id="CHEBI:58359"/>
    </ligand>
</feature>
<dbReference type="Proteomes" id="UP000002217">
    <property type="component" value="Chromosome"/>
</dbReference>
<evidence type="ECO:0000256" key="5">
    <source>
        <dbReference type="ARBA" id="ARBA00023239"/>
    </source>
</evidence>
<evidence type="ECO:0000256" key="2">
    <source>
        <dbReference type="ARBA" id="ARBA00022801"/>
    </source>
</evidence>
<dbReference type="CDD" id="cd01749">
    <property type="entry name" value="GATase1_PB"/>
    <property type="match status" value="1"/>
</dbReference>
<evidence type="ECO:0000256" key="6">
    <source>
        <dbReference type="ARBA" id="ARBA00047992"/>
    </source>
</evidence>
<dbReference type="GO" id="GO:0036381">
    <property type="term" value="F:pyridoxal 5'-phosphate synthase (glutamine hydrolysing) activity"/>
    <property type="evidence" value="ECO:0007669"/>
    <property type="project" value="UniProtKB-UniRule"/>
</dbReference>
<dbReference type="InterPro" id="IPR002161">
    <property type="entry name" value="PdxT/SNO"/>
</dbReference>
<accession>C8W042</accession>
<evidence type="ECO:0000256" key="4">
    <source>
        <dbReference type="ARBA" id="ARBA00022962"/>
    </source>
</evidence>
<gene>
    <name evidence="10" type="primary">pdxT</name>
    <name evidence="13" type="ordered locus">Dtox_4347</name>
</gene>
<dbReference type="PROSITE" id="PS51130">
    <property type="entry name" value="PDXT_SNO_2"/>
    <property type="match status" value="1"/>
</dbReference>
<comment type="catalytic activity">
    <reaction evidence="7 10">
        <text>L-glutamine + H2O = L-glutamate + NH4(+)</text>
        <dbReference type="Rhea" id="RHEA:15889"/>
        <dbReference type="ChEBI" id="CHEBI:15377"/>
        <dbReference type="ChEBI" id="CHEBI:28938"/>
        <dbReference type="ChEBI" id="CHEBI:29985"/>
        <dbReference type="ChEBI" id="CHEBI:58359"/>
        <dbReference type="EC" id="3.5.1.2"/>
    </reaction>
</comment>
<dbReference type="PROSITE" id="PS01236">
    <property type="entry name" value="PDXT_SNO_1"/>
    <property type="match status" value="1"/>
</dbReference>
<dbReference type="InterPro" id="IPR029062">
    <property type="entry name" value="Class_I_gatase-like"/>
</dbReference>
<dbReference type="GO" id="GO:1903600">
    <property type="term" value="C:glutaminase complex"/>
    <property type="evidence" value="ECO:0007669"/>
    <property type="project" value="TreeGrafter"/>
</dbReference>
<evidence type="ECO:0000256" key="9">
    <source>
        <dbReference type="ARBA" id="ARBA00064749"/>
    </source>
</evidence>
<comment type="function">
    <text evidence="8 10">Catalyzes the hydrolysis of glutamine to glutamate and ammonia as part of the biosynthesis of pyridoxal 5'-phosphate. The resulting ammonia molecule is channeled to the active site of PdxS.</text>
</comment>
<dbReference type="UniPathway" id="UPA00245"/>
<sequence>MLIGVLALQGAFIEHQKMLGKCGIESVQVRKPEQLTDIAGLIIPGGESTTIGKLLNQFSLFEPLIDKAKNGMPIFGTCAGLIMLAKEIKNSNQPRLGLMDIVAERNAYGRQVDSFEADLEIECLGSQPLRAVFIRAPYIEEVNNGAEVLAVHNKKIVLARQGRFLAAAFHPELTEDTRLHDYFLNIVKSCC</sequence>
<dbReference type="HOGENOM" id="CLU_069674_2_0_9"/>
<comment type="subunit">
    <text evidence="9 10">In the presence of PdxS, forms a dodecamer of heterodimers. Only shows activity in the heterodimer.</text>
</comment>
<feature type="active site" description="Nucleophile" evidence="10 11">
    <location>
        <position position="78"/>
    </location>
</feature>
<evidence type="ECO:0000256" key="8">
    <source>
        <dbReference type="ARBA" id="ARBA00054599"/>
    </source>
</evidence>
<name>C8W042_DESAS</name>
<dbReference type="AlphaFoldDB" id="C8W042"/>
<comment type="catalytic activity">
    <reaction evidence="6 10">
        <text>aldehydo-D-ribose 5-phosphate + D-glyceraldehyde 3-phosphate + L-glutamine = pyridoxal 5'-phosphate + L-glutamate + phosphate + 3 H2O + H(+)</text>
        <dbReference type="Rhea" id="RHEA:31507"/>
        <dbReference type="ChEBI" id="CHEBI:15377"/>
        <dbReference type="ChEBI" id="CHEBI:15378"/>
        <dbReference type="ChEBI" id="CHEBI:29985"/>
        <dbReference type="ChEBI" id="CHEBI:43474"/>
        <dbReference type="ChEBI" id="CHEBI:58273"/>
        <dbReference type="ChEBI" id="CHEBI:58359"/>
        <dbReference type="ChEBI" id="CHEBI:59776"/>
        <dbReference type="ChEBI" id="CHEBI:597326"/>
        <dbReference type="EC" id="4.3.3.6"/>
    </reaction>
</comment>
<proteinExistence type="inferred from homology"/>
<dbReference type="FunFam" id="3.40.50.880:FF:000010">
    <property type="entry name" value="uncharacterized protein LOC100176842 isoform X2"/>
    <property type="match status" value="1"/>
</dbReference>
<evidence type="ECO:0000256" key="7">
    <source>
        <dbReference type="ARBA" id="ARBA00049534"/>
    </source>
</evidence>
<dbReference type="OrthoDB" id="9810320at2"/>
<comment type="similarity">
    <text evidence="1 10">Belongs to the glutaminase PdxT/SNO family.</text>
</comment>
<evidence type="ECO:0000256" key="11">
    <source>
        <dbReference type="PIRSR" id="PIRSR005639-1"/>
    </source>
</evidence>
<keyword evidence="3 10" id="KW-0663">Pyridoxal phosphate</keyword>
<dbReference type="EMBL" id="CP001720">
    <property type="protein sequence ID" value="ACV65010.1"/>
    <property type="molecule type" value="Genomic_DNA"/>
</dbReference>
<dbReference type="KEGG" id="dae:Dtox_4347"/>
<evidence type="ECO:0000313" key="13">
    <source>
        <dbReference type="EMBL" id="ACV65010.1"/>
    </source>
</evidence>
<keyword evidence="4 10" id="KW-0315">Glutamine amidotransferase</keyword>
<dbReference type="PROSITE" id="PS51274">
    <property type="entry name" value="GATASE_COBBQ"/>
    <property type="match status" value="1"/>
</dbReference>
<evidence type="ECO:0000256" key="1">
    <source>
        <dbReference type="ARBA" id="ARBA00008345"/>
    </source>
</evidence>
<dbReference type="InterPro" id="IPR021196">
    <property type="entry name" value="PdxT/SNO_CS"/>
</dbReference>
<dbReference type="GO" id="GO:0008614">
    <property type="term" value="P:pyridoxine metabolic process"/>
    <property type="evidence" value="ECO:0007669"/>
    <property type="project" value="TreeGrafter"/>
</dbReference>
<dbReference type="RefSeq" id="WP_015759679.1">
    <property type="nucleotide sequence ID" value="NC_013216.1"/>
</dbReference>
<evidence type="ECO:0000313" key="14">
    <source>
        <dbReference type="Proteomes" id="UP000002217"/>
    </source>
</evidence>
<feature type="binding site" evidence="10 12">
    <location>
        <begin position="134"/>
        <end position="135"/>
    </location>
    <ligand>
        <name>L-glutamine</name>
        <dbReference type="ChEBI" id="CHEBI:58359"/>
    </ligand>
</feature>
<dbReference type="EC" id="4.3.3.6" evidence="10"/>
<keyword evidence="13" id="KW-0808">Transferase</keyword>
<dbReference type="EC" id="3.5.1.2" evidence="10"/>
<dbReference type="PROSITE" id="PS51273">
    <property type="entry name" value="GATASE_TYPE_1"/>
    <property type="match status" value="1"/>
</dbReference>
<keyword evidence="5 10" id="KW-0456">Lyase</keyword>
<keyword evidence="2 10" id="KW-0378">Hydrolase</keyword>
<feature type="active site" description="Charge relay system" evidence="10 11">
    <location>
        <position position="172"/>
    </location>
</feature>
<dbReference type="PIRSF" id="PIRSF005639">
    <property type="entry name" value="Glut_amidoT_SNO"/>
    <property type="match status" value="1"/>
</dbReference>
<dbReference type="PANTHER" id="PTHR31559">
    <property type="entry name" value="PYRIDOXAL 5'-PHOSPHATE SYNTHASE SUBUNIT SNO"/>
    <property type="match status" value="1"/>
</dbReference>